<dbReference type="CDD" id="cd02663">
    <property type="entry name" value="Peptidase_C19G"/>
    <property type="match status" value="1"/>
</dbReference>
<evidence type="ECO:0000259" key="7">
    <source>
        <dbReference type="PROSITE" id="PS50235"/>
    </source>
</evidence>
<keyword evidence="4 5" id="KW-0378">Hydrolase</keyword>
<dbReference type="GO" id="GO:0016579">
    <property type="term" value="P:protein deubiquitination"/>
    <property type="evidence" value="ECO:0007669"/>
    <property type="project" value="InterPro"/>
</dbReference>
<comment type="similarity">
    <text evidence="2 5">Belongs to the peptidase C19 family.</text>
</comment>
<dbReference type="Pfam" id="PF00443">
    <property type="entry name" value="UCH"/>
    <property type="match status" value="1"/>
</dbReference>
<protein>
    <recommendedName>
        <fullName evidence="5">Ubiquitin carboxyl-terminal hydrolase</fullName>
        <ecNumber evidence="5">3.4.19.12</ecNumber>
    </recommendedName>
</protein>
<dbReference type="EMBL" id="HBHW01038529">
    <property type="protein sequence ID" value="CAE0061454.1"/>
    <property type="molecule type" value="Transcribed_RNA"/>
</dbReference>
<evidence type="ECO:0000256" key="4">
    <source>
        <dbReference type="ARBA" id="ARBA00022801"/>
    </source>
</evidence>
<dbReference type="PANTHER" id="PTHR24006">
    <property type="entry name" value="UBIQUITIN CARBOXYL-TERMINAL HYDROLASE"/>
    <property type="match status" value="1"/>
</dbReference>
<evidence type="ECO:0000256" key="6">
    <source>
        <dbReference type="SAM" id="MobiDB-lite"/>
    </source>
</evidence>
<dbReference type="InterPro" id="IPR018200">
    <property type="entry name" value="USP_CS"/>
</dbReference>
<feature type="compositionally biased region" description="Polar residues" evidence="6">
    <location>
        <begin position="209"/>
        <end position="221"/>
    </location>
</feature>
<comment type="catalytic activity">
    <reaction evidence="1 5">
        <text>Thiol-dependent hydrolysis of ester, thioester, amide, peptide and isopeptide bonds formed by the C-terminal Gly of ubiquitin (a 76-residue protein attached to proteins as an intracellular targeting signal).</text>
        <dbReference type="EC" id="3.4.19.12"/>
    </reaction>
</comment>
<proteinExistence type="inferred from homology"/>
<evidence type="ECO:0000256" key="5">
    <source>
        <dbReference type="RuleBase" id="RU366025"/>
    </source>
</evidence>
<reference evidence="8" key="1">
    <citation type="submission" date="2021-01" db="EMBL/GenBank/DDBJ databases">
        <authorList>
            <person name="Corre E."/>
            <person name="Pelletier E."/>
            <person name="Niang G."/>
            <person name="Scheremetjew M."/>
            <person name="Finn R."/>
            <person name="Kale V."/>
            <person name="Holt S."/>
            <person name="Cochrane G."/>
            <person name="Meng A."/>
            <person name="Brown T."/>
            <person name="Cohen L."/>
        </authorList>
    </citation>
    <scope>NUCLEOTIDE SEQUENCE</scope>
    <source>
        <strain evidence="8">CCMP 769</strain>
    </source>
</reference>
<keyword evidence="3 5" id="KW-0645">Protease</keyword>
<evidence type="ECO:0000256" key="1">
    <source>
        <dbReference type="ARBA" id="ARBA00000707"/>
    </source>
</evidence>
<sequence>MGVGSSTANKLDKALATDLPEDEKYFGLENFGNTCYCNSVLQALYFCEPFRKQVLLYDRDRKERIRHNAEQQKILNGNGSHAASGLKSAVKGVGNVINVAGNQQGSGGGSPASASTATNGMGPGNEETLLSALGDLFTQITNQKKRTGSVPPKTFVNRLRQENELFRSYMHQDAHEFLNYVLNNVVENLNKEEELKKKDAKGLPPEATNGVSSHSASSGTTVEGDDPKLEKKVPKTFVHDLFEGHLSNETRCLCCETVTQRVEPFLDVSVDIAQNSSLTSCLRNFSSTELLNKEDKFYCDACCSYQEAEKRMKIKKLPRILALHLKRFKYVEHVNKYKKLSYRVVFPLEYRLCNTSDEIEDPDRCYSLFAVVVHVGSGPNHGHYVVLIKSHGQWLLFDDDCVEPKDESELQSVFGCTQETSTSTESGYILFYESS</sequence>
<evidence type="ECO:0000256" key="2">
    <source>
        <dbReference type="ARBA" id="ARBA00009085"/>
    </source>
</evidence>
<dbReference type="InterPro" id="IPR001394">
    <property type="entry name" value="Peptidase_C19_UCH"/>
</dbReference>
<accession>A0A7S3A5M8</accession>
<dbReference type="SUPFAM" id="SSF54001">
    <property type="entry name" value="Cysteine proteinases"/>
    <property type="match status" value="1"/>
</dbReference>
<keyword evidence="5" id="KW-0788">Thiol protease</keyword>
<evidence type="ECO:0000313" key="8">
    <source>
        <dbReference type="EMBL" id="CAE0061454.1"/>
    </source>
</evidence>
<keyword evidence="5" id="KW-0833">Ubl conjugation pathway</keyword>
<feature type="region of interest" description="Disordered" evidence="6">
    <location>
        <begin position="196"/>
        <end position="228"/>
    </location>
</feature>
<name>A0A7S3A5M8_9RHOD</name>
<dbReference type="Gene3D" id="3.90.70.10">
    <property type="entry name" value="Cysteine proteinases"/>
    <property type="match status" value="1"/>
</dbReference>
<dbReference type="GO" id="GO:0004843">
    <property type="term" value="F:cysteine-type deubiquitinase activity"/>
    <property type="evidence" value="ECO:0007669"/>
    <property type="project" value="UniProtKB-UniRule"/>
</dbReference>
<dbReference type="InterPro" id="IPR050164">
    <property type="entry name" value="Peptidase_C19"/>
</dbReference>
<dbReference type="PANTHER" id="PTHR24006:SF733">
    <property type="entry name" value="RE52890P"/>
    <property type="match status" value="1"/>
</dbReference>
<dbReference type="AlphaFoldDB" id="A0A7S3A5M8"/>
<dbReference type="PROSITE" id="PS00973">
    <property type="entry name" value="USP_2"/>
    <property type="match status" value="1"/>
</dbReference>
<dbReference type="PROSITE" id="PS50235">
    <property type="entry name" value="USP_3"/>
    <property type="match status" value="1"/>
</dbReference>
<feature type="domain" description="USP" evidence="7">
    <location>
        <begin position="26"/>
        <end position="435"/>
    </location>
</feature>
<dbReference type="GO" id="GO:0005829">
    <property type="term" value="C:cytosol"/>
    <property type="evidence" value="ECO:0007669"/>
    <property type="project" value="TreeGrafter"/>
</dbReference>
<evidence type="ECO:0000256" key="3">
    <source>
        <dbReference type="ARBA" id="ARBA00022670"/>
    </source>
</evidence>
<dbReference type="InterPro" id="IPR028889">
    <property type="entry name" value="USP"/>
</dbReference>
<dbReference type="InterPro" id="IPR038765">
    <property type="entry name" value="Papain-like_cys_pep_sf"/>
</dbReference>
<feature type="region of interest" description="Disordered" evidence="6">
    <location>
        <begin position="101"/>
        <end position="128"/>
    </location>
</feature>
<gene>
    <name evidence="8" type="ORF">RMAR00112_LOCUS29523</name>
</gene>
<dbReference type="PROSITE" id="PS00972">
    <property type="entry name" value="USP_1"/>
    <property type="match status" value="1"/>
</dbReference>
<organism evidence="8">
    <name type="scientific">Rhodosorus marinus</name>
    <dbReference type="NCBI Taxonomy" id="101924"/>
    <lineage>
        <taxon>Eukaryota</taxon>
        <taxon>Rhodophyta</taxon>
        <taxon>Stylonematophyceae</taxon>
        <taxon>Stylonematales</taxon>
        <taxon>Stylonemataceae</taxon>
        <taxon>Rhodosorus</taxon>
    </lineage>
</organism>
<feature type="compositionally biased region" description="Low complexity" evidence="6">
    <location>
        <begin position="111"/>
        <end position="120"/>
    </location>
</feature>
<dbReference type="GO" id="GO:0005634">
    <property type="term" value="C:nucleus"/>
    <property type="evidence" value="ECO:0007669"/>
    <property type="project" value="TreeGrafter"/>
</dbReference>
<dbReference type="EC" id="3.4.19.12" evidence="5"/>
<dbReference type="GO" id="GO:0006508">
    <property type="term" value="P:proteolysis"/>
    <property type="evidence" value="ECO:0007669"/>
    <property type="project" value="UniProtKB-KW"/>
</dbReference>